<evidence type="ECO:0000256" key="1">
    <source>
        <dbReference type="SAM" id="Coils"/>
    </source>
</evidence>
<feature type="compositionally biased region" description="Basic and acidic residues" evidence="2">
    <location>
        <begin position="374"/>
        <end position="393"/>
    </location>
</feature>
<dbReference type="AlphaFoldDB" id="A0A813QCH4"/>
<dbReference type="PANTHER" id="PTHR31935">
    <property type="entry name" value="COILED-COIL DOMAIN-CONTAINING PROTEIN 13"/>
    <property type="match status" value="1"/>
</dbReference>
<keyword evidence="7" id="KW-1185">Reference proteome</keyword>
<feature type="coiled-coil region" evidence="1">
    <location>
        <begin position="593"/>
        <end position="675"/>
    </location>
</feature>
<dbReference type="PANTHER" id="PTHR31935:SF1">
    <property type="entry name" value="COILED-COIL DOMAIN-CONTAINING PROTEIN 13"/>
    <property type="match status" value="1"/>
</dbReference>
<dbReference type="EMBL" id="CAJOBC010000159">
    <property type="protein sequence ID" value="CAF3547090.1"/>
    <property type="molecule type" value="Genomic_DNA"/>
</dbReference>
<feature type="region of interest" description="Disordered" evidence="2">
    <location>
        <begin position="515"/>
        <end position="540"/>
    </location>
</feature>
<dbReference type="EMBL" id="CAJOBA010000509">
    <property type="protein sequence ID" value="CAF3537982.1"/>
    <property type="molecule type" value="Genomic_DNA"/>
</dbReference>
<evidence type="ECO:0000313" key="5">
    <source>
        <dbReference type="EMBL" id="CAF3537982.1"/>
    </source>
</evidence>
<proteinExistence type="predicted"/>
<dbReference type="GO" id="GO:0031122">
    <property type="term" value="P:cytoplasmic microtubule organization"/>
    <property type="evidence" value="ECO:0007669"/>
    <property type="project" value="TreeGrafter"/>
</dbReference>
<evidence type="ECO:0000313" key="4">
    <source>
        <dbReference type="EMBL" id="CAF0765733.1"/>
    </source>
</evidence>
<reference evidence="4" key="1">
    <citation type="submission" date="2021-02" db="EMBL/GenBank/DDBJ databases">
        <authorList>
            <person name="Nowell W R."/>
        </authorList>
    </citation>
    <scope>NUCLEOTIDE SEQUENCE</scope>
</reference>
<feature type="region of interest" description="Disordered" evidence="2">
    <location>
        <begin position="149"/>
        <end position="170"/>
    </location>
</feature>
<dbReference type="GO" id="GO:1905515">
    <property type="term" value="P:non-motile cilium assembly"/>
    <property type="evidence" value="ECO:0007669"/>
    <property type="project" value="TreeGrafter"/>
</dbReference>
<comment type="caution">
    <text evidence="4">The sequence shown here is derived from an EMBL/GenBank/DDBJ whole genome shotgun (WGS) entry which is preliminary data.</text>
</comment>
<evidence type="ECO:0000313" key="7">
    <source>
        <dbReference type="Proteomes" id="UP000663829"/>
    </source>
</evidence>
<evidence type="ECO:0000313" key="6">
    <source>
        <dbReference type="EMBL" id="CAF3547090.1"/>
    </source>
</evidence>
<dbReference type="Proteomes" id="UP000681722">
    <property type="component" value="Unassembled WGS sequence"/>
</dbReference>
<dbReference type="EMBL" id="CAJNOK010000509">
    <property type="protein sequence ID" value="CAF0758447.1"/>
    <property type="molecule type" value="Genomic_DNA"/>
</dbReference>
<protein>
    <recommendedName>
        <fullName evidence="8">Coiled-coil domain-containing protein 13</fullName>
    </recommendedName>
</protein>
<evidence type="ECO:0000313" key="3">
    <source>
        <dbReference type="EMBL" id="CAF0758447.1"/>
    </source>
</evidence>
<feature type="region of interest" description="Disordered" evidence="2">
    <location>
        <begin position="373"/>
        <end position="393"/>
    </location>
</feature>
<dbReference type="Proteomes" id="UP000677228">
    <property type="component" value="Unassembled WGS sequence"/>
</dbReference>
<feature type="compositionally biased region" description="Low complexity" evidence="2">
    <location>
        <begin position="523"/>
        <end position="540"/>
    </location>
</feature>
<dbReference type="Proteomes" id="UP000682733">
    <property type="component" value="Unassembled WGS sequence"/>
</dbReference>
<gene>
    <name evidence="4" type="ORF">GPM918_LOCUS1638</name>
    <name evidence="3" type="ORF">OVA965_LOCUS2417</name>
    <name evidence="6" type="ORF">SRO942_LOCUS1638</name>
    <name evidence="5" type="ORF">TMI583_LOCUS2417</name>
</gene>
<sequence>MSAEIVREQFSALQKQQERRLNLLNEKKTKKKTADASVSMNLENNIISSIIKQQNVAQENGNQEQIRELRDENGRLRKLLAEKDYEVNYLRRISEEERAAFTGGNVGGDAIATKVVELSKKNRELCAELEGERAKLKKLSIKCKELESVNNTKSQTERRPSITDENKSDKELKELKEKLKDIQARHTEAKSQLDILKQELKKTQKALEKEVGDSVNVQAILNGNANWRGRQQQIIALQEKLSDLKNRIAVNETSRIQHQFDDEWDATSLSTRYDETLNNTRHSLLDSRHRDDIRKLEKDRKEHEQQQKQELETLKIDLQTYKDKFEQSKTRNTVLNNDLKLHREQLKTALEKGKHDDELIEALLKQQQQMKTLVEQKQREDERKVERDQKDEQSAKIELMKSKNLIKQLQSVIDMKEIRIRELELELDENGIKYNRDDNNSIDTIEQMEQSVTITSRRVKSSTPVILGPIQKTTAPLSLPENTTTVVVNPVQLTSLKQQKQRDIVDQTVLSRLEKNGFTSRPNSSSLKTNETSSTENNNLSHKCKELQSLNSALDIERNGLVDLVKTLQKRLDESTTKFVELDSKLIEQRKQNILIEKEYERTKLDLANAKNRTGKSATTVKTNDNRLDIEEMETNLILKTEENDALKNALKSMLDAKEEDLRLYNETIESVKNIFLQGIKQYKPT</sequence>
<organism evidence="4 7">
    <name type="scientific">Didymodactylos carnosus</name>
    <dbReference type="NCBI Taxonomy" id="1234261"/>
    <lineage>
        <taxon>Eukaryota</taxon>
        <taxon>Metazoa</taxon>
        <taxon>Spiralia</taxon>
        <taxon>Gnathifera</taxon>
        <taxon>Rotifera</taxon>
        <taxon>Eurotatoria</taxon>
        <taxon>Bdelloidea</taxon>
        <taxon>Philodinida</taxon>
        <taxon>Philodinidae</taxon>
        <taxon>Didymodactylos</taxon>
    </lineage>
</organism>
<dbReference type="EMBL" id="CAJNOQ010000159">
    <property type="protein sequence ID" value="CAF0765733.1"/>
    <property type="molecule type" value="Genomic_DNA"/>
</dbReference>
<name>A0A813QCH4_9BILA</name>
<dbReference type="OrthoDB" id="10258312at2759"/>
<dbReference type="InterPro" id="IPR038929">
    <property type="entry name" value="CCDC13"/>
</dbReference>
<keyword evidence="1" id="KW-0175">Coiled coil</keyword>
<dbReference type="Proteomes" id="UP000663829">
    <property type="component" value="Unassembled WGS sequence"/>
</dbReference>
<evidence type="ECO:0008006" key="8">
    <source>
        <dbReference type="Google" id="ProtNLM"/>
    </source>
</evidence>
<feature type="compositionally biased region" description="Basic and acidic residues" evidence="2">
    <location>
        <begin position="155"/>
        <end position="170"/>
    </location>
</feature>
<accession>A0A813QCH4</accession>
<dbReference type="GO" id="GO:0034451">
    <property type="term" value="C:centriolar satellite"/>
    <property type="evidence" value="ECO:0007669"/>
    <property type="project" value="TreeGrafter"/>
</dbReference>
<evidence type="ECO:0000256" key="2">
    <source>
        <dbReference type="SAM" id="MobiDB-lite"/>
    </source>
</evidence>